<dbReference type="EMBL" id="JAAGMP010001589">
    <property type="protein sequence ID" value="NEC23526.1"/>
    <property type="molecule type" value="Genomic_DNA"/>
</dbReference>
<keyword evidence="2" id="KW-0472">Membrane</keyword>
<protein>
    <submittedName>
        <fullName evidence="3">Uncharacterized protein</fullName>
    </submittedName>
</protein>
<keyword evidence="2" id="KW-0812">Transmembrane</keyword>
<feature type="transmembrane region" description="Helical" evidence="2">
    <location>
        <begin position="55"/>
        <end position="82"/>
    </location>
</feature>
<feature type="compositionally biased region" description="Gly residues" evidence="1">
    <location>
        <begin position="268"/>
        <end position="277"/>
    </location>
</feature>
<keyword evidence="2" id="KW-1133">Transmembrane helix</keyword>
<feature type="transmembrane region" description="Helical" evidence="2">
    <location>
        <begin position="176"/>
        <end position="195"/>
    </location>
</feature>
<feature type="region of interest" description="Disordered" evidence="1">
    <location>
        <begin position="250"/>
        <end position="277"/>
    </location>
</feature>
<feature type="compositionally biased region" description="Low complexity" evidence="1">
    <location>
        <begin position="254"/>
        <end position="266"/>
    </location>
</feature>
<evidence type="ECO:0000313" key="3">
    <source>
        <dbReference type="EMBL" id="NEC23526.1"/>
    </source>
</evidence>
<dbReference type="SUPFAM" id="SSF103473">
    <property type="entry name" value="MFS general substrate transporter"/>
    <property type="match status" value="1"/>
</dbReference>
<gene>
    <name evidence="3" type="ORF">G3I50_35530</name>
</gene>
<sequence length="277" mass="29500">MFFPDAIRGPVTGCPRTPAGIRLSHVRFTDQEAESTAACQCEQASSGGMKKVQGVALLALASRAIPVIGAAAILVGVVGGLFNISAGYPPESGIFLGLAAVLTGWLPIVVGVMPWVWARDEIRAQRRREEGRELPRPREVPGWGLDRLAVEESLADEEWEAFRLRRWRRRQDGQQVLCLLVVALVAFVIAMLASYNVAHDVQQRGFQPSDTAQVVAAVGALATGIGTLVAGTIKAIALLIHARADMERARAGLQRAQPQEPAAEPEAGGDGTSGQGQ</sequence>
<proteinExistence type="predicted"/>
<comment type="caution">
    <text evidence="3">The sequence shown here is derived from an EMBL/GenBank/DDBJ whole genome shotgun (WGS) entry which is preliminary data.</text>
</comment>
<dbReference type="InterPro" id="IPR036259">
    <property type="entry name" value="MFS_trans_sf"/>
</dbReference>
<dbReference type="Proteomes" id="UP000469670">
    <property type="component" value="Unassembled WGS sequence"/>
</dbReference>
<dbReference type="AlphaFoldDB" id="A0A7K3S7P0"/>
<reference evidence="3 4" key="1">
    <citation type="submission" date="2020-01" db="EMBL/GenBank/DDBJ databases">
        <title>Insect and environment-associated Actinomycetes.</title>
        <authorList>
            <person name="Currrie C."/>
            <person name="Chevrette M."/>
            <person name="Carlson C."/>
            <person name="Stubbendieck R."/>
            <person name="Wendt-Pienkowski E."/>
        </authorList>
    </citation>
    <scope>NUCLEOTIDE SEQUENCE [LARGE SCALE GENOMIC DNA]</scope>
    <source>
        <strain evidence="3 4">SID7590</strain>
    </source>
</reference>
<feature type="transmembrane region" description="Helical" evidence="2">
    <location>
        <begin position="215"/>
        <end position="240"/>
    </location>
</feature>
<evidence type="ECO:0000256" key="1">
    <source>
        <dbReference type="SAM" id="MobiDB-lite"/>
    </source>
</evidence>
<accession>A0A7K3S7P0</accession>
<dbReference type="RefSeq" id="WP_164207734.1">
    <property type="nucleotide sequence ID" value="NZ_JAAGMP010001589.1"/>
</dbReference>
<evidence type="ECO:0000256" key="2">
    <source>
        <dbReference type="SAM" id="Phobius"/>
    </source>
</evidence>
<evidence type="ECO:0000313" key="4">
    <source>
        <dbReference type="Proteomes" id="UP000469670"/>
    </source>
</evidence>
<organism evidence="3 4">
    <name type="scientific">Streptomyces parvus</name>
    <dbReference type="NCBI Taxonomy" id="66428"/>
    <lineage>
        <taxon>Bacteria</taxon>
        <taxon>Bacillati</taxon>
        <taxon>Actinomycetota</taxon>
        <taxon>Actinomycetes</taxon>
        <taxon>Kitasatosporales</taxon>
        <taxon>Streptomycetaceae</taxon>
        <taxon>Streptomyces</taxon>
    </lineage>
</organism>
<name>A0A7K3S7P0_9ACTN</name>
<feature type="transmembrane region" description="Helical" evidence="2">
    <location>
        <begin position="94"/>
        <end position="118"/>
    </location>
</feature>